<gene>
    <name evidence="8" type="ordered locus">cce_5228</name>
</gene>
<evidence type="ECO:0000256" key="5">
    <source>
        <dbReference type="PROSITE-ProRule" id="PRU01248"/>
    </source>
</evidence>
<evidence type="ECO:0000313" key="9">
    <source>
        <dbReference type="Proteomes" id="UP000001203"/>
    </source>
</evidence>
<evidence type="ECO:0000256" key="3">
    <source>
        <dbReference type="ARBA" id="ARBA00023125"/>
    </source>
</evidence>
<name>B1X363_CROS5</name>
<dbReference type="Gene3D" id="1.10.150.130">
    <property type="match status" value="1"/>
</dbReference>
<evidence type="ECO:0000256" key="4">
    <source>
        <dbReference type="ARBA" id="ARBA00023172"/>
    </source>
</evidence>
<reference evidence="8 9" key="1">
    <citation type="journal article" date="2008" name="Proc. Natl. Acad. Sci. U.S.A.">
        <title>The genome of Cyanothece 51142, a unicellular diazotrophic cyanobacterium important in the marine nitrogen cycle.</title>
        <authorList>
            <person name="Welsh E.A."/>
            <person name="Liberton M."/>
            <person name="Stoeckel J."/>
            <person name="Loh T."/>
            <person name="Elvitigala T."/>
            <person name="Wang C."/>
            <person name="Wollam A."/>
            <person name="Fulton R.S."/>
            <person name="Clifton S.W."/>
            <person name="Jacobs J.M."/>
            <person name="Aurora R."/>
            <person name="Ghosh B.K."/>
            <person name="Sherman L.A."/>
            <person name="Smith R.D."/>
            <person name="Wilson R.K."/>
            <person name="Pakrasi H.B."/>
        </authorList>
    </citation>
    <scope>NUCLEOTIDE SEQUENCE [LARGE SCALE GENOMIC DNA]</scope>
    <source>
        <strain evidence="9">ATCC 51142 / BH68</strain>
        <plasmid evidence="9">A</plasmid>
    </source>
</reference>
<comment type="similarity">
    <text evidence="1">Belongs to the 'phage' integrase family.</text>
</comment>
<evidence type="ECO:0000313" key="8">
    <source>
        <dbReference type="EMBL" id="ACB54574.1"/>
    </source>
</evidence>
<dbReference type="InterPro" id="IPR050090">
    <property type="entry name" value="Tyrosine_recombinase_XerCD"/>
</dbReference>
<evidence type="ECO:0000259" key="6">
    <source>
        <dbReference type="PROSITE" id="PS51898"/>
    </source>
</evidence>
<feature type="domain" description="Core-binding (CB)" evidence="7">
    <location>
        <begin position="18"/>
        <end position="94"/>
    </location>
</feature>
<dbReference type="InterPro" id="IPR004107">
    <property type="entry name" value="Integrase_SAM-like_N"/>
</dbReference>
<dbReference type="PANTHER" id="PTHR30349:SF64">
    <property type="entry name" value="PROPHAGE INTEGRASE INTD-RELATED"/>
    <property type="match status" value="1"/>
</dbReference>
<geneLocation type="plasmid" evidence="8 9">
    <name>A</name>
</geneLocation>
<dbReference type="EMBL" id="CP000808">
    <property type="protein sequence ID" value="ACB54574.1"/>
    <property type="molecule type" value="Genomic_DNA"/>
</dbReference>
<dbReference type="Pfam" id="PF02899">
    <property type="entry name" value="Phage_int_SAM_1"/>
    <property type="match status" value="1"/>
</dbReference>
<keyword evidence="4" id="KW-0233">DNA recombination</keyword>
<sequence>MFPMTPLNTYHPPITEVDNDTQVIQLWLSGLRLGTQKTYARTVNQFLGFVEKPLVNVLLEDLTRWVDLLFIKDYSQNSIALKISIIKSLFSYAWKIGYLPLNIAKAVKAPSSVNALHERILEQPEVKALIEAAKEGRDRTILTLIYATGLRATEALSINWRDLRPRKQGGQATITGKGGKVRTVLISDNLWKELKKLPRSQKTEAVFTTRFGNRLDRHQLHRIVKKTAEKAGINEHTSTHWLRHAHACHSLENGCDIDVLMRSLGHSSLTITSKYLHARPNEGSSQFIDI</sequence>
<dbReference type="PROSITE" id="PS51898">
    <property type="entry name" value="TYR_RECOMBINASE"/>
    <property type="match status" value="1"/>
</dbReference>
<dbReference type="InterPro" id="IPR010998">
    <property type="entry name" value="Integrase_recombinase_N"/>
</dbReference>
<dbReference type="Gene3D" id="1.10.443.10">
    <property type="entry name" value="Intergrase catalytic core"/>
    <property type="match status" value="1"/>
</dbReference>
<dbReference type="HOGENOM" id="CLU_027562_9_5_3"/>
<keyword evidence="9" id="KW-1185">Reference proteome</keyword>
<keyword evidence="8" id="KW-0614">Plasmid</keyword>
<feature type="domain" description="Tyr recombinase" evidence="6">
    <location>
        <begin position="116"/>
        <end position="288"/>
    </location>
</feature>
<dbReference type="PANTHER" id="PTHR30349">
    <property type="entry name" value="PHAGE INTEGRASE-RELATED"/>
    <property type="match status" value="1"/>
</dbReference>
<dbReference type="Proteomes" id="UP000001203">
    <property type="component" value="Plasmid A"/>
</dbReference>
<evidence type="ECO:0000256" key="1">
    <source>
        <dbReference type="ARBA" id="ARBA00008857"/>
    </source>
</evidence>
<dbReference type="InterPro" id="IPR044068">
    <property type="entry name" value="CB"/>
</dbReference>
<organism evidence="8 9">
    <name type="scientific">Crocosphaera subtropica (strain ATCC 51142 / BH68)</name>
    <name type="common">Cyanothece sp. (strain ATCC 51142)</name>
    <dbReference type="NCBI Taxonomy" id="43989"/>
    <lineage>
        <taxon>Bacteria</taxon>
        <taxon>Bacillati</taxon>
        <taxon>Cyanobacteriota</taxon>
        <taxon>Cyanophyceae</taxon>
        <taxon>Oscillatoriophycideae</taxon>
        <taxon>Chroococcales</taxon>
        <taxon>Aphanothecaceae</taxon>
        <taxon>Crocosphaera</taxon>
        <taxon>Crocosphaera subtropica</taxon>
    </lineage>
</organism>
<accession>B1X363</accession>
<dbReference type="InterPro" id="IPR011010">
    <property type="entry name" value="DNA_brk_join_enz"/>
</dbReference>
<keyword evidence="3 5" id="KW-0238">DNA-binding</keyword>
<dbReference type="AlphaFoldDB" id="B1X363"/>
<keyword evidence="2" id="KW-0229">DNA integration</keyword>
<protein>
    <submittedName>
        <fullName evidence="8">Probable integrase/recombinase</fullName>
    </submittedName>
</protein>
<dbReference type="GO" id="GO:0003677">
    <property type="term" value="F:DNA binding"/>
    <property type="evidence" value="ECO:0007669"/>
    <property type="project" value="UniProtKB-UniRule"/>
</dbReference>
<dbReference type="InterPro" id="IPR013762">
    <property type="entry name" value="Integrase-like_cat_sf"/>
</dbReference>
<dbReference type="Pfam" id="PF00589">
    <property type="entry name" value="Phage_integrase"/>
    <property type="match status" value="1"/>
</dbReference>
<dbReference type="SUPFAM" id="SSF56349">
    <property type="entry name" value="DNA breaking-rejoining enzymes"/>
    <property type="match status" value="1"/>
</dbReference>
<dbReference type="KEGG" id="cyt:cce_5228"/>
<dbReference type="PROSITE" id="PS51900">
    <property type="entry name" value="CB"/>
    <property type="match status" value="1"/>
</dbReference>
<dbReference type="GO" id="GO:0015074">
    <property type="term" value="P:DNA integration"/>
    <property type="evidence" value="ECO:0007669"/>
    <property type="project" value="UniProtKB-KW"/>
</dbReference>
<evidence type="ECO:0000259" key="7">
    <source>
        <dbReference type="PROSITE" id="PS51900"/>
    </source>
</evidence>
<evidence type="ECO:0000256" key="2">
    <source>
        <dbReference type="ARBA" id="ARBA00022908"/>
    </source>
</evidence>
<dbReference type="GO" id="GO:0006310">
    <property type="term" value="P:DNA recombination"/>
    <property type="evidence" value="ECO:0007669"/>
    <property type="project" value="UniProtKB-KW"/>
</dbReference>
<proteinExistence type="inferred from homology"/>
<dbReference type="InterPro" id="IPR002104">
    <property type="entry name" value="Integrase_catalytic"/>
</dbReference>